<evidence type="ECO:0000313" key="5">
    <source>
        <dbReference type="EMBL" id="KAG0647236.1"/>
    </source>
</evidence>
<keyword evidence="3" id="KW-0472">Membrane</keyword>
<organism evidence="5 6">
    <name type="scientific">Hyphodiscus hymeniophilus</name>
    <dbReference type="NCBI Taxonomy" id="353542"/>
    <lineage>
        <taxon>Eukaryota</taxon>
        <taxon>Fungi</taxon>
        <taxon>Dikarya</taxon>
        <taxon>Ascomycota</taxon>
        <taxon>Pezizomycotina</taxon>
        <taxon>Leotiomycetes</taxon>
        <taxon>Helotiales</taxon>
        <taxon>Hyphodiscaceae</taxon>
        <taxon>Hyphodiscus</taxon>
    </lineage>
</organism>
<evidence type="ECO:0000313" key="6">
    <source>
        <dbReference type="Proteomes" id="UP000785200"/>
    </source>
</evidence>
<dbReference type="InterPro" id="IPR051624">
    <property type="entry name" value="RMD1/Sad1-interacting"/>
</dbReference>
<evidence type="ECO:0000256" key="2">
    <source>
        <dbReference type="SAM" id="MobiDB-lite"/>
    </source>
</evidence>
<dbReference type="Proteomes" id="UP000785200">
    <property type="component" value="Unassembled WGS sequence"/>
</dbReference>
<evidence type="ECO:0000256" key="3">
    <source>
        <dbReference type="SAM" id="Phobius"/>
    </source>
</evidence>
<feature type="domain" description="DUF155" evidence="4">
    <location>
        <begin position="160"/>
        <end position="364"/>
    </location>
</feature>
<comment type="similarity">
    <text evidence="1">Belongs to the RMD1/sif2 family.</text>
</comment>
<dbReference type="Pfam" id="PF02582">
    <property type="entry name" value="DUF155"/>
    <property type="match status" value="1"/>
</dbReference>
<keyword evidence="3" id="KW-0812">Transmembrane</keyword>
<dbReference type="EMBL" id="VNKQ01000013">
    <property type="protein sequence ID" value="KAG0647236.1"/>
    <property type="molecule type" value="Genomic_DNA"/>
</dbReference>
<sequence length="423" mass="47433">MKVFSQQYSIPTVRRVLIERPQRPLRQLHASALAQAPRKRNFFSSNAALQQDVNVEKYGSIDTLPAAQKRKPIRSPAGKTSLRRVAVEAQRSRSSTIRPRDVGSSREGLSRVVAISVADQFDMDAVVRILRSHGFSIDPDGTGFESDQVIHTRGVNNGDIFVFPSGSLVAWSLPEDVATDLATKTLLPAALNPHIDQLEVEDLEYEEDPTKDHSSVKGDIILLGTKTESLRADEKLRLSTCNIRSLTHLSGRVDTTLAKIAFSSGLARSTKLAVLETLLGEYFESTRTIPTLLSKASKLPFDRRFMLQKTGELLALRAQLNHYSELTDSLPDLFWDSRHDLGLEGYYDQVGKTLDVGVRIRTLNQKMDYAQEIASILRQTLSEKHSIHLEWIIIILIAVEVAFGVRHIWNEKKKEEQTKAIDE</sequence>
<protein>
    <recommendedName>
        <fullName evidence="4">DUF155 domain-containing protein</fullName>
    </recommendedName>
</protein>
<dbReference type="PANTHER" id="PTHR16255">
    <property type="entry name" value="REQUIRED FOR MEIOTIC NUCLEAR DIVISION PROTEIN 1 HOMOLOG"/>
    <property type="match status" value="1"/>
</dbReference>
<evidence type="ECO:0000259" key="4">
    <source>
        <dbReference type="Pfam" id="PF02582"/>
    </source>
</evidence>
<feature type="region of interest" description="Disordered" evidence="2">
    <location>
        <begin position="66"/>
        <end position="103"/>
    </location>
</feature>
<accession>A0A9P7AVD6</accession>
<keyword evidence="6" id="KW-1185">Reference proteome</keyword>
<dbReference type="OrthoDB" id="242766at2759"/>
<comment type="caution">
    <text evidence="5">The sequence shown here is derived from an EMBL/GenBank/DDBJ whole genome shotgun (WGS) entry which is preliminary data.</text>
</comment>
<dbReference type="PANTHER" id="PTHR16255:SF1">
    <property type="entry name" value="REQUIRED FOR MEIOTIC NUCLEAR DIVISION PROTEIN 1 HOMOLOG"/>
    <property type="match status" value="1"/>
</dbReference>
<evidence type="ECO:0000256" key="1">
    <source>
        <dbReference type="ARBA" id="ARBA00008306"/>
    </source>
</evidence>
<dbReference type="GO" id="GO:0070131">
    <property type="term" value="P:positive regulation of mitochondrial translation"/>
    <property type="evidence" value="ECO:0007669"/>
    <property type="project" value="TreeGrafter"/>
</dbReference>
<proteinExistence type="inferred from homology"/>
<keyword evidence="3" id="KW-1133">Transmembrane helix</keyword>
<reference evidence="5" key="1">
    <citation type="submission" date="2019-07" db="EMBL/GenBank/DDBJ databases">
        <title>Hyphodiscus hymeniophilus genome sequencing and assembly.</title>
        <authorList>
            <person name="Kramer G."/>
            <person name="Nodwell J."/>
        </authorList>
    </citation>
    <scope>NUCLEOTIDE SEQUENCE</scope>
    <source>
        <strain evidence="5">ATCC 34498</strain>
    </source>
</reference>
<name>A0A9P7AVD6_9HELO</name>
<feature type="transmembrane region" description="Helical" evidence="3">
    <location>
        <begin position="391"/>
        <end position="409"/>
    </location>
</feature>
<dbReference type="InterPro" id="IPR003734">
    <property type="entry name" value="DUF155"/>
</dbReference>
<gene>
    <name evidence="5" type="ORF">D0Z07_7208</name>
</gene>
<dbReference type="GO" id="GO:0005739">
    <property type="term" value="C:mitochondrion"/>
    <property type="evidence" value="ECO:0007669"/>
    <property type="project" value="UniProtKB-ARBA"/>
</dbReference>
<dbReference type="AlphaFoldDB" id="A0A9P7AVD6"/>